<reference evidence="2" key="1">
    <citation type="submission" date="2021-01" db="UniProtKB">
        <authorList>
            <consortium name="EnsemblMetazoa"/>
        </authorList>
    </citation>
    <scope>IDENTIFICATION</scope>
</reference>
<dbReference type="OrthoDB" id="2116947at2759"/>
<feature type="region of interest" description="Disordered" evidence="1">
    <location>
        <begin position="191"/>
        <end position="333"/>
    </location>
</feature>
<evidence type="ECO:0000313" key="3">
    <source>
        <dbReference type="Proteomes" id="UP000594262"/>
    </source>
</evidence>
<keyword evidence="3" id="KW-1185">Reference proteome</keyword>
<dbReference type="Proteomes" id="UP000594262">
    <property type="component" value="Unplaced"/>
</dbReference>
<feature type="compositionally biased region" description="Low complexity" evidence="1">
    <location>
        <begin position="285"/>
        <end position="301"/>
    </location>
</feature>
<feature type="compositionally biased region" description="Low complexity" evidence="1">
    <location>
        <begin position="345"/>
        <end position="354"/>
    </location>
</feature>
<feature type="compositionally biased region" description="Basic residues" evidence="1">
    <location>
        <begin position="389"/>
        <end position="398"/>
    </location>
</feature>
<feature type="compositionally biased region" description="Low complexity" evidence="1">
    <location>
        <begin position="247"/>
        <end position="278"/>
    </location>
</feature>
<dbReference type="AlphaFoldDB" id="A0A7M5WI32"/>
<dbReference type="GeneID" id="136800249"/>
<accession>A0A7M5WI32</accession>
<name>A0A7M5WI32_9CNID</name>
<proteinExistence type="predicted"/>
<feature type="compositionally biased region" description="Polar residues" evidence="1">
    <location>
        <begin position="355"/>
        <end position="367"/>
    </location>
</feature>
<feature type="compositionally biased region" description="Polar residues" evidence="1">
    <location>
        <begin position="204"/>
        <end position="238"/>
    </location>
</feature>
<organism evidence="2 3">
    <name type="scientific">Clytia hemisphaerica</name>
    <dbReference type="NCBI Taxonomy" id="252671"/>
    <lineage>
        <taxon>Eukaryota</taxon>
        <taxon>Metazoa</taxon>
        <taxon>Cnidaria</taxon>
        <taxon>Hydrozoa</taxon>
        <taxon>Hydroidolina</taxon>
        <taxon>Leptothecata</taxon>
        <taxon>Obeliida</taxon>
        <taxon>Clytiidae</taxon>
        <taxon>Clytia</taxon>
    </lineage>
</organism>
<sequence>MSGNTDQFIEYLLVKCRLVNTVKLQVFTHSKSLTKRIRKQLGWSKVVANIALNAYQEFLELKIISRDYDDNVITPSWCIREVWKTHAICDKKDYEEGCMGMCGRIIKYQVKKENQDTEAHEKFTEDVYKIRFNRSPLKPIWSFRFIPNWKNEYQTEKDLKYSKKVNGQHRIPQLTIKKAAELTVENFYGGGGSSKSKGNQNSSIMNNGYNSNNTVEQQQNLDEQPTSAYSLSSASNQEESNELPAVQSSSSSSSNSRRGQSTSSSNLPQQQQNPTSSSSRRKRQSSASSSQQQNSNSASSTSRRRQPSRNCRPSILSSASSTGSANNDESANNDAELANSADSANNNAVSVNNAGIENSNSNENQTPNRRRLSGQKRSITPRNPVMTRARTKLLRMNP</sequence>
<dbReference type="RefSeq" id="XP_066912972.1">
    <property type="nucleotide sequence ID" value="XM_067056871.1"/>
</dbReference>
<dbReference type="EnsemblMetazoa" id="CLYHEMT000622.1">
    <property type="protein sequence ID" value="CLYHEMP000622.1"/>
    <property type="gene ID" value="CLYHEMG000622"/>
</dbReference>
<protein>
    <submittedName>
        <fullName evidence="2">Uncharacterized protein</fullName>
    </submittedName>
</protein>
<feature type="region of interest" description="Disordered" evidence="1">
    <location>
        <begin position="345"/>
        <end position="398"/>
    </location>
</feature>
<feature type="compositionally biased region" description="Low complexity" evidence="1">
    <location>
        <begin position="194"/>
        <end position="203"/>
    </location>
</feature>
<evidence type="ECO:0000256" key="1">
    <source>
        <dbReference type="SAM" id="MobiDB-lite"/>
    </source>
</evidence>
<evidence type="ECO:0000313" key="2">
    <source>
        <dbReference type="EnsemblMetazoa" id="CLYHEMP000622.1"/>
    </source>
</evidence>
<feature type="compositionally biased region" description="Low complexity" evidence="1">
    <location>
        <begin position="314"/>
        <end position="333"/>
    </location>
</feature>